<dbReference type="EMBL" id="JAGIZA010000013">
    <property type="protein sequence ID" value="MBP0494936.1"/>
    <property type="molecule type" value="Genomic_DNA"/>
</dbReference>
<proteinExistence type="predicted"/>
<reference evidence="1" key="1">
    <citation type="submission" date="2021-03" db="EMBL/GenBank/DDBJ databases">
        <authorList>
            <person name="So Y."/>
        </authorList>
    </citation>
    <scope>NUCLEOTIDE SEQUENCE</scope>
    <source>
        <strain evidence="1">SG15</strain>
    </source>
</reference>
<dbReference type="AlphaFoldDB" id="A0A940S5Y7"/>
<keyword evidence="2" id="KW-1185">Reference proteome</keyword>
<name>A0A940S5Y7_9PROT</name>
<comment type="caution">
    <text evidence="1">The sequence shown here is derived from an EMBL/GenBank/DDBJ whole genome shotgun (WGS) entry which is preliminary data.</text>
</comment>
<accession>A0A940S5Y7</accession>
<protein>
    <submittedName>
        <fullName evidence="1">Uncharacterized protein</fullName>
    </submittedName>
</protein>
<organism evidence="1 2">
    <name type="scientific">Roseomonas indoligenes</name>
    <dbReference type="NCBI Taxonomy" id="2820811"/>
    <lineage>
        <taxon>Bacteria</taxon>
        <taxon>Pseudomonadati</taxon>
        <taxon>Pseudomonadota</taxon>
        <taxon>Alphaproteobacteria</taxon>
        <taxon>Acetobacterales</taxon>
        <taxon>Roseomonadaceae</taxon>
        <taxon>Roseomonas</taxon>
    </lineage>
</organism>
<sequence length="101" mass="11198">MLVHLEPCSDGIHIVWTEEAEIRPKIVEMVSVMRFNIPTQSWVIGASVKLINIGVRLGSFVAGRFLQHTLIHLNGSASIYGNLEHDPSIRIRMLLPDAAAV</sequence>
<dbReference type="Proteomes" id="UP000677537">
    <property type="component" value="Unassembled WGS sequence"/>
</dbReference>
<gene>
    <name evidence="1" type="ORF">J5Y10_19295</name>
</gene>
<evidence type="ECO:0000313" key="2">
    <source>
        <dbReference type="Proteomes" id="UP000677537"/>
    </source>
</evidence>
<evidence type="ECO:0000313" key="1">
    <source>
        <dbReference type="EMBL" id="MBP0494936.1"/>
    </source>
</evidence>